<evidence type="ECO:0000313" key="1">
    <source>
        <dbReference type="EMBL" id="JAD71336.1"/>
    </source>
</evidence>
<dbReference type="AlphaFoldDB" id="A0A0A9C6Y6"/>
<protein>
    <submittedName>
        <fullName evidence="1">Uncharacterized protein</fullName>
    </submittedName>
</protein>
<accession>A0A0A9C6Y6</accession>
<name>A0A0A9C6Y6_ARUDO</name>
<reference evidence="1" key="1">
    <citation type="submission" date="2014-09" db="EMBL/GenBank/DDBJ databases">
        <authorList>
            <person name="Magalhaes I.L.F."/>
            <person name="Oliveira U."/>
            <person name="Santos F.R."/>
            <person name="Vidigal T.H.D.A."/>
            <person name="Brescovit A.D."/>
            <person name="Santos A.J."/>
        </authorList>
    </citation>
    <scope>NUCLEOTIDE SEQUENCE</scope>
    <source>
        <tissue evidence="1">Shoot tissue taken approximately 20 cm above the soil surface</tissue>
    </source>
</reference>
<dbReference type="EMBL" id="GBRH01226559">
    <property type="protein sequence ID" value="JAD71336.1"/>
    <property type="molecule type" value="Transcribed_RNA"/>
</dbReference>
<sequence>MAWRISCSTMQYAEIFRKVAERADLWWKCNTLQCYWGHTRYCGF</sequence>
<reference evidence="1" key="2">
    <citation type="journal article" date="2015" name="Data Brief">
        <title>Shoot transcriptome of the giant reed, Arundo donax.</title>
        <authorList>
            <person name="Barrero R.A."/>
            <person name="Guerrero F.D."/>
            <person name="Moolhuijzen P."/>
            <person name="Goolsby J.A."/>
            <person name="Tidwell J."/>
            <person name="Bellgard S.E."/>
            <person name="Bellgard M.I."/>
        </authorList>
    </citation>
    <scope>NUCLEOTIDE SEQUENCE</scope>
    <source>
        <tissue evidence="1">Shoot tissue taken approximately 20 cm above the soil surface</tissue>
    </source>
</reference>
<organism evidence="1">
    <name type="scientific">Arundo donax</name>
    <name type="common">Giant reed</name>
    <name type="synonym">Donax arundinaceus</name>
    <dbReference type="NCBI Taxonomy" id="35708"/>
    <lineage>
        <taxon>Eukaryota</taxon>
        <taxon>Viridiplantae</taxon>
        <taxon>Streptophyta</taxon>
        <taxon>Embryophyta</taxon>
        <taxon>Tracheophyta</taxon>
        <taxon>Spermatophyta</taxon>
        <taxon>Magnoliopsida</taxon>
        <taxon>Liliopsida</taxon>
        <taxon>Poales</taxon>
        <taxon>Poaceae</taxon>
        <taxon>PACMAD clade</taxon>
        <taxon>Arundinoideae</taxon>
        <taxon>Arundineae</taxon>
        <taxon>Arundo</taxon>
    </lineage>
</organism>
<proteinExistence type="predicted"/>